<keyword evidence="5" id="KW-1185">Reference proteome</keyword>
<dbReference type="Proteomes" id="UP001589747">
    <property type="component" value="Unassembled WGS sequence"/>
</dbReference>
<keyword evidence="3" id="KW-0479">Metal-binding</keyword>
<accession>A0ABV5KLJ1</accession>
<organism evidence="4 5">
    <name type="scientific">Paenibacillus aurantiacus</name>
    <dbReference type="NCBI Taxonomy" id="1936118"/>
    <lineage>
        <taxon>Bacteria</taxon>
        <taxon>Bacillati</taxon>
        <taxon>Bacillota</taxon>
        <taxon>Bacilli</taxon>
        <taxon>Bacillales</taxon>
        <taxon>Paenibacillaceae</taxon>
        <taxon>Paenibacillus</taxon>
    </lineage>
</organism>
<dbReference type="InterPro" id="IPR002678">
    <property type="entry name" value="DUF34/NIF3"/>
</dbReference>
<comment type="caution">
    <text evidence="4">The sequence shown here is derived from an EMBL/GenBank/DDBJ whole genome shotgun (WGS) entry which is preliminary data.</text>
</comment>
<protein>
    <recommendedName>
        <fullName evidence="2">GTP cyclohydrolase 1 type 2 homolog</fullName>
    </recommendedName>
</protein>
<proteinExistence type="inferred from homology"/>
<comment type="similarity">
    <text evidence="1">Belongs to the GTP cyclohydrolase I type 2/NIF3 family.</text>
</comment>
<dbReference type="InterPro" id="IPR036069">
    <property type="entry name" value="DUF34/NIF3_sf"/>
</dbReference>
<evidence type="ECO:0000256" key="1">
    <source>
        <dbReference type="ARBA" id="ARBA00006964"/>
    </source>
</evidence>
<dbReference type="PANTHER" id="PTHR13799">
    <property type="entry name" value="NGG1 INTERACTING FACTOR 3"/>
    <property type="match status" value="1"/>
</dbReference>
<dbReference type="RefSeq" id="WP_377493074.1">
    <property type="nucleotide sequence ID" value="NZ_JBHMDO010000017.1"/>
</dbReference>
<evidence type="ECO:0000313" key="4">
    <source>
        <dbReference type="EMBL" id="MFB9326101.1"/>
    </source>
</evidence>
<dbReference type="EMBL" id="JBHMDO010000017">
    <property type="protein sequence ID" value="MFB9326101.1"/>
    <property type="molecule type" value="Genomic_DNA"/>
</dbReference>
<gene>
    <name evidence="4" type="ORF">ACFFSY_09280</name>
</gene>
<evidence type="ECO:0000256" key="2">
    <source>
        <dbReference type="ARBA" id="ARBA00022112"/>
    </source>
</evidence>
<name>A0ABV5KLJ1_9BACL</name>
<dbReference type="PANTHER" id="PTHR13799:SF14">
    <property type="entry name" value="GTP CYCLOHYDROLASE 1 TYPE 2 HOMOLOG"/>
    <property type="match status" value="1"/>
</dbReference>
<dbReference type="Gene3D" id="3.40.1390.30">
    <property type="entry name" value="NIF3 (NGG1p interacting factor 3)-like"/>
    <property type="match status" value="2"/>
</dbReference>
<dbReference type="Pfam" id="PF01784">
    <property type="entry name" value="DUF34_NIF3"/>
    <property type="match status" value="1"/>
</dbReference>
<dbReference type="SUPFAM" id="SSF102705">
    <property type="entry name" value="NIF3 (NGG1p interacting factor 3)-like"/>
    <property type="match status" value="1"/>
</dbReference>
<evidence type="ECO:0000313" key="5">
    <source>
        <dbReference type="Proteomes" id="UP001589747"/>
    </source>
</evidence>
<sequence>MSITVQTIIDRLIAPVGLLEQTVDTLKSGSPDKPVRKVAVVMTATYAIIKQAVDTGADLIIAHEPTYYNHLDETNWLEGDPVYEKKRELIESSGIAIFRLHDYIHEYEPDGILSGMLHALGWEAYADPDNQLLLTLPPDEAGTVGDLAAYLKRRLGMDSLLLAGDPDMAVSRIGFLPGAPGGRLQMDVLRTGGIDLLIAGETNEWETNEYVRDAVDMGFAKALLVTGHQKSEEAGMATVAEMLRAQLPELLVDVIAGPPAVQRI</sequence>
<reference evidence="4 5" key="1">
    <citation type="submission" date="2024-09" db="EMBL/GenBank/DDBJ databases">
        <authorList>
            <person name="Sun Q."/>
            <person name="Mori K."/>
        </authorList>
    </citation>
    <scope>NUCLEOTIDE SEQUENCE [LARGE SCALE GENOMIC DNA]</scope>
    <source>
        <strain evidence="4 5">TISTR 2452</strain>
    </source>
</reference>
<evidence type="ECO:0000256" key="3">
    <source>
        <dbReference type="ARBA" id="ARBA00022723"/>
    </source>
</evidence>